<evidence type="ECO:0000256" key="6">
    <source>
        <dbReference type="ARBA" id="ARBA00023002"/>
    </source>
</evidence>
<dbReference type="GO" id="GO:0005506">
    <property type="term" value="F:iron ion binding"/>
    <property type="evidence" value="ECO:0007669"/>
    <property type="project" value="InterPro"/>
</dbReference>
<dbReference type="SUPFAM" id="SSF48264">
    <property type="entry name" value="Cytochrome P450"/>
    <property type="match status" value="1"/>
</dbReference>
<comment type="cofactor">
    <cofactor evidence="9">
        <name>heme</name>
        <dbReference type="ChEBI" id="CHEBI:30413"/>
    </cofactor>
</comment>
<evidence type="ECO:0000256" key="1">
    <source>
        <dbReference type="ARBA" id="ARBA00010617"/>
    </source>
</evidence>
<keyword evidence="2" id="KW-0489">Methyltransferase</keyword>
<feature type="domain" description="O-methyltransferase C-terminal" evidence="10">
    <location>
        <begin position="693"/>
        <end position="894"/>
    </location>
</feature>
<dbReference type="InterPro" id="IPR036396">
    <property type="entry name" value="Cyt_P450_sf"/>
</dbReference>
<keyword evidence="6" id="KW-0560">Oxidoreductase</keyword>
<evidence type="ECO:0000313" key="12">
    <source>
        <dbReference type="EMBL" id="RFU78079.1"/>
    </source>
</evidence>
<gene>
    <name evidence="12" type="ORF">TARUN_4140</name>
</gene>
<dbReference type="PROSITE" id="PS51683">
    <property type="entry name" value="SAM_OMT_II"/>
    <property type="match status" value="1"/>
</dbReference>
<evidence type="ECO:0000256" key="2">
    <source>
        <dbReference type="ARBA" id="ARBA00022603"/>
    </source>
</evidence>
<dbReference type="InterPro" id="IPR002401">
    <property type="entry name" value="Cyt_P450_E_grp-I"/>
</dbReference>
<dbReference type="GO" id="GO:0016705">
    <property type="term" value="F:oxidoreductase activity, acting on paired donors, with incorporation or reduction of molecular oxygen"/>
    <property type="evidence" value="ECO:0007669"/>
    <property type="project" value="InterPro"/>
</dbReference>
<dbReference type="GO" id="GO:0046983">
    <property type="term" value="F:protein dimerization activity"/>
    <property type="evidence" value="ECO:0007669"/>
    <property type="project" value="InterPro"/>
</dbReference>
<comment type="caution">
    <text evidence="12">The sequence shown here is derived from an EMBL/GenBank/DDBJ whole genome shotgun (WGS) entry which is preliminary data.</text>
</comment>
<dbReference type="GO" id="GO:0020037">
    <property type="term" value="F:heme binding"/>
    <property type="evidence" value="ECO:0007669"/>
    <property type="project" value="InterPro"/>
</dbReference>
<name>A0A395NQ01_TRIAR</name>
<accession>A0A395NQ01</accession>
<dbReference type="STRING" id="490622.A0A395NQ01"/>
<comment type="similarity">
    <text evidence="1">Belongs to the cytochrome P450 family.</text>
</comment>
<dbReference type="GO" id="GO:0004497">
    <property type="term" value="F:monooxygenase activity"/>
    <property type="evidence" value="ECO:0007669"/>
    <property type="project" value="UniProtKB-KW"/>
</dbReference>
<dbReference type="Pfam" id="PF00891">
    <property type="entry name" value="Methyltransf_2"/>
    <property type="match status" value="1"/>
</dbReference>
<dbReference type="InterPro" id="IPR029063">
    <property type="entry name" value="SAM-dependent_MTases_sf"/>
</dbReference>
<evidence type="ECO:0000313" key="13">
    <source>
        <dbReference type="Proteomes" id="UP000266272"/>
    </source>
</evidence>
<dbReference type="GO" id="GO:0008171">
    <property type="term" value="F:O-methyltransferase activity"/>
    <property type="evidence" value="ECO:0007669"/>
    <property type="project" value="InterPro"/>
</dbReference>
<dbReference type="Gene3D" id="3.40.50.150">
    <property type="entry name" value="Vaccinia Virus protein VP39"/>
    <property type="match status" value="1"/>
</dbReference>
<evidence type="ECO:0000256" key="5">
    <source>
        <dbReference type="ARBA" id="ARBA00022723"/>
    </source>
</evidence>
<keyword evidence="7 9" id="KW-0408">Iron</keyword>
<evidence type="ECO:0000259" key="11">
    <source>
        <dbReference type="Pfam" id="PF08100"/>
    </source>
</evidence>
<reference evidence="12 13" key="1">
    <citation type="journal article" date="2018" name="PLoS Pathog.">
        <title>Evolution of structural diversity of trichothecenes, a family of toxins produced by plant pathogenic and entomopathogenic fungi.</title>
        <authorList>
            <person name="Proctor R.H."/>
            <person name="McCormick S.P."/>
            <person name="Kim H.S."/>
            <person name="Cardoza R.E."/>
            <person name="Stanley A.M."/>
            <person name="Lindo L."/>
            <person name="Kelly A."/>
            <person name="Brown D.W."/>
            <person name="Lee T."/>
            <person name="Vaughan M.M."/>
            <person name="Alexander N.J."/>
            <person name="Busman M."/>
            <person name="Gutierrez S."/>
        </authorList>
    </citation>
    <scope>NUCLEOTIDE SEQUENCE [LARGE SCALE GENOMIC DNA]</scope>
    <source>
        <strain evidence="12 13">IBT 40837</strain>
    </source>
</reference>
<dbReference type="PRINTS" id="PR00463">
    <property type="entry name" value="EP450I"/>
</dbReference>
<evidence type="ECO:0000256" key="8">
    <source>
        <dbReference type="ARBA" id="ARBA00023033"/>
    </source>
</evidence>
<dbReference type="PROSITE" id="PS00086">
    <property type="entry name" value="CYTOCHROME_P450"/>
    <property type="match status" value="1"/>
</dbReference>
<sequence length="920" mass="103608">METLLVANIASVALIEQMIWLVYKLCTRDSRMKHLPPGPKGLPIIGNMLEMAATDRMMTLSKQWADEYGDVFYTKVGFQHFIWLSSAAAVKDLMDKRGSIYSSRAASPMINMVSNQERVNFLPNGDKWRTIGNILHSALNLETSSTYKPVQDFESKRAVWEILQAKGDTEISDINRRCSTNILKIVRHFSLATAPGGRIIDTLPMLTDIVPQFLLQNWKTVARQWYEQDSQTYLRMYNKLLRDIEAGTTPDCFLEDLAREKLQKNPFSDVTAAFATGALIEAGRDATTTALNNVILACLLYPEVVAGAHEELDRVVGSDRIPDFSDEPRLPYIRGIAKETRGWRPSNKIGTCHSTTQDDWHKGYFIPKGAVAVLHWWAIHMDEGRWKDPHRFDPSRYLQDPLTEAESMAQADAKLRDHFTFGAGRRNCPGVHIAHNSLFTNIARLFWAFNIQKSVDENGDAIEPSTAAQPGLLLTPARFPCKFEARSEKHAALIEQTWSDAQKQGLVWWKEKQSKNLLGPLNAERLTTLQANESLPDKNEKVWELISQTVNMADRIVKLLQPPAIQLAETYLGMLKGEAARRYFHEITLSAVVTHDIPDVLSSGPLSTDTLAQRSGLQPLRLKQVMRVLRNNGIFEYEPDSDTYSNNDASALLQKDHWTQWHRWVSLYGDEFYDAAKGIPEAIKAEEARSAAQITYGTDKNIFTYFAEQGLQEKFHKALGAGATAQAPGMLADYNWKELGDAVVCDIGGGGGDFITALLRDNPRMRGALLEMGPVIEMVKPKYDIAKGAFADVADRMVELHSGDFLTKIPSYEVYTMKWCLHNWTDSDVVKVLRNVRRAIKISPLSRMVVIESVLAEGRSSRVERFGDLTMMSTTNGLERTEAEWVRLARQAGWVVKAITPLRHAWAAAIDLRPFYAISM</sequence>
<proteinExistence type="inferred from homology"/>
<dbReference type="PANTHER" id="PTHR46300">
    <property type="entry name" value="P450, PUTATIVE (EUROFUNG)-RELATED-RELATED"/>
    <property type="match status" value="1"/>
</dbReference>
<keyword evidence="8" id="KW-0503">Monooxygenase</keyword>
<dbReference type="InterPro" id="IPR050364">
    <property type="entry name" value="Cytochrome_P450_fung"/>
</dbReference>
<dbReference type="InterPro" id="IPR036390">
    <property type="entry name" value="WH_DNA-bd_sf"/>
</dbReference>
<dbReference type="SUPFAM" id="SSF46785">
    <property type="entry name" value="Winged helix' DNA-binding domain"/>
    <property type="match status" value="1"/>
</dbReference>
<dbReference type="SUPFAM" id="SSF53335">
    <property type="entry name" value="S-adenosyl-L-methionine-dependent methyltransferases"/>
    <property type="match status" value="1"/>
</dbReference>
<keyword evidence="9" id="KW-0349">Heme</keyword>
<dbReference type="EMBL" id="PXOA01000235">
    <property type="protein sequence ID" value="RFU78079.1"/>
    <property type="molecule type" value="Genomic_DNA"/>
</dbReference>
<dbReference type="AlphaFoldDB" id="A0A395NQ01"/>
<dbReference type="Gene3D" id="1.10.10.10">
    <property type="entry name" value="Winged helix-like DNA-binding domain superfamily/Winged helix DNA-binding domain"/>
    <property type="match status" value="1"/>
</dbReference>
<evidence type="ECO:0000256" key="4">
    <source>
        <dbReference type="ARBA" id="ARBA00022691"/>
    </source>
</evidence>
<dbReference type="InterPro" id="IPR001077">
    <property type="entry name" value="COMT_C"/>
</dbReference>
<feature type="domain" description="O-methyltransferase dimerisation" evidence="11">
    <location>
        <begin position="588"/>
        <end position="654"/>
    </location>
</feature>
<dbReference type="OrthoDB" id="1470350at2759"/>
<feature type="binding site" description="axial binding residue" evidence="9">
    <location>
        <position position="428"/>
    </location>
    <ligand>
        <name>heme</name>
        <dbReference type="ChEBI" id="CHEBI:30413"/>
    </ligand>
    <ligandPart>
        <name>Fe</name>
        <dbReference type="ChEBI" id="CHEBI:18248"/>
    </ligandPart>
</feature>
<evidence type="ECO:0000259" key="10">
    <source>
        <dbReference type="Pfam" id="PF00891"/>
    </source>
</evidence>
<keyword evidence="5 9" id="KW-0479">Metal-binding</keyword>
<evidence type="ECO:0000256" key="7">
    <source>
        <dbReference type="ARBA" id="ARBA00023004"/>
    </source>
</evidence>
<dbReference type="GO" id="GO:0032259">
    <property type="term" value="P:methylation"/>
    <property type="evidence" value="ECO:0007669"/>
    <property type="project" value="UniProtKB-KW"/>
</dbReference>
<dbReference type="InterPro" id="IPR016461">
    <property type="entry name" value="COMT-like"/>
</dbReference>
<dbReference type="Pfam" id="PF08100">
    <property type="entry name" value="Dimerisation"/>
    <property type="match status" value="1"/>
</dbReference>
<dbReference type="Gene3D" id="1.10.630.10">
    <property type="entry name" value="Cytochrome P450"/>
    <property type="match status" value="1"/>
</dbReference>
<protein>
    <submittedName>
        <fullName evidence="12">Cytochrome p450</fullName>
    </submittedName>
</protein>
<keyword evidence="3" id="KW-0808">Transferase</keyword>
<evidence type="ECO:0000256" key="9">
    <source>
        <dbReference type="PIRSR" id="PIRSR602401-1"/>
    </source>
</evidence>
<dbReference type="PANTHER" id="PTHR46300:SF2">
    <property type="entry name" value="CYTOCHROME P450 MONOOXYGENASE ALNH-RELATED"/>
    <property type="match status" value="1"/>
</dbReference>
<keyword evidence="13" id="KW-1185">Reference proteome</keyword>
<dbReference type="CDD" id="cd11065">
    <property type="entry name" value="CYP64-like"/>
    <property type="match status" value="1"/>
</dbReference>
<keyword evidence="4" id="KW-0949">S-adenosyl-L-methionine</keyword>
<dbReference type="InterPro" id="IPR017972">
    <property type="entry name" value="Cyt_P450_CS"/>
</dbReference>
<dbReference type="InterPro" id="IPR012967">
    <property type="entry name" value="COMT_dimerisation"/>
</dbReference>
<evidence type="ECO:0000256" key="3">
    <source>
        <dbReference type="ARBA" id="ARBA00022679"/>
    </source>
</evidence>
<dbReference type="Proteomes" id="UP000266272">
    <property type="component" value="Unassembled WGS sequence"/>
</dbReference>
<dbReference type="InterPro" id="IPR036388">
    <property type="entry name" value="WH-like_DNA-bd_sf"/>
</dbReference>
<dbReference type="Pfam" id="PF00067">
    <property type="entry name" value="p450"/>
    <property type="match status" value="1"/>
</dbReference>
<dbReference type="InterPro" id="IPR001128">
    <property type="entry name" value="Cyt_P450"/>
</dbReference>
<organism evidence="12 13">
    <name type="scientific">Trichoderma arundinaceum</name>
    <dbReference type="NCBI Taxonomy" id="490622"/>
    <lineage>
        <taxon>Eukaryota</taxon>
        <taxon>Fungi</taxon>
        <taxon>Dikarya</taxon>
        <taxon>Ascomycota</taxon>
        <taxon>Pezizomycotina</taxon>
        <taxon>Sordariomycetes</taxon>
        <taxon>Hypocreomycetidae</taxon>
        <taxon>Hypocreales</taxon>
        <taxon>Hypocreaceae</taxon>
        <taxon>Trichoderma</taxon>
    </lineage>
</organism>